<evidence type="ECO:0000313" key="1">
    <source>
        <dbReference type="EMBL" id="GIU43180.1"/>
    </source>
</evidence>
<reference evidence="1 2" key="1">
    <citation type="submission" date="2021-05" db="EMBL/GenBank/DDBJ databases">
        <title>Molecular characterization for Shewanella algae harboring chromosomal blaOXA-55-like strains isolated from clinical and environment sample.</title>
        <authorList>
            <person name="Ohama Y."/>
            <person name="Aoki K."/>
            <person name="Harada S."/>
            <person name="Moriya K."/>
            <person name="Ishii Y."/>
            <person name="Tateda K."/>
        </authorList>
    </citation>
    <scope>NUCLEOTIDE SEQUENCE [LARGE SCALE GENOMIC DNA]</scope>
    <source>
        <strain evidence="1 2">LMG 23746</strain>
    </source>
</reference>
<dbReference type="Pfam" id="PF12048">
    <property type="entry name" value="DUF3530"/>
    <property type="match status" value="1"/>
</dbReference>
<gene>
    <name evidence="1" type="ORF">TUM4630_05860</name>
</gene>
<sequence>MFVSVCSQGAQPSYDYLPANEVTQLDLGEQTSLALVRSWRGHHQYGTAILLADLGQHADPSGVTAYLRRHLNDKGWATISLSAPHAAPTINHKTDAEEINKAGEQQLVLKATQRLPHLSPDEWQNLRQQQNNQFIQIMDRLDALGQPYPGKRMLIATDQSAGLMIQLLYAGTLPKPDLLVLINPYLTPAQDNAHLAEQLAQLAIPVLDILSPDATPNAIATAAERRALSPQNQPLRYQQQPLALNLDQPSAWQNTLALIDGFARRIAKAYP</sequence>
<protein>
    <submittedName>
        <fullName evidence="1">DUF3530 domain-containing protein</fullName>
    </submittedName>
</protein>
<dbReference type="InterPro" id="IPR022529">
    <property type="entry name" value="DUF3530"/>
</dbReference>
<keyword evidence="2" id="KW-1185">Reference proteome</keyword>
<organism evidence="1 2">
    <name type="scientific">Shewanella algidipiscicola</name>
    <dbReference type="NCBI Taxonomy" id="614070"/>
    <lineage>
        <taxon>Bacteria</taxon>
        <taxon>Pseudomonadati</taxon>
        <taxon>Pseudomonadota</taxon>
        <taxon>Gammaproteobacteria</taxon>
        <taxon>Alteromonadales</taxon>
        <taxon>Shewanellaceae</taxon>
        <taxon>Shewanella</taxon>
    </lineage>
</organism>
<accession>A0ABQ4P6M6</accession>
<proteinExistence type="predicted"/>
<comment type="caution">
    <text evidence="1">The sequence shown here is derived from an EMBL/GenBank/DDBJ whole genome shotgun (WGS) entry which is preliminary data.</text>
</comment>
<name>A0ABQ4P6M6_9GAMM</name>
<dbReference type="Proteomes" id="UP000761574">
    <property type="component" value="Unassembled WGS sequence"/>
</dbReference>
<evidence type="ECO:0000313" key="2">
    <source>
        <dbReference type="Proteomes" id="UP000761574"/>
    </source>
</evidence>
<dbReference type="RefSeq" id="WP_162924131.1">
    <property type="nucleotide sequence ID" value="NZ_BPFB01000005.1"/>
</dbReference>
<dbReference type="EMBL" id="BPFB01000005">
    <property type="protein sequence ID" value="GIU43180.1"/>
    <property type="molecule type" value="Genomic_DNA"/>
</dbReference>